<dbReference type="Gene3D" id="3.90.228.20">
    <property type="match status" value="1"/>
</dbReference>
<dbReference type="NCBIfam" id="NF006820">
    <property type="entry name" value="PRK09344.1-2"/>
    <property type="match status" value="1"/>
</dbReference>
<organism evidence="11 12">
    <name type="scientific">Floridaenema fluviatile BLCC-F154</name>
    <dbReference type="NCBI Taxonomy" id="3153640"/>
    <lineage>
        <taxon>Bacteria</taxon>
        <taxon>Bacillati</taxon>
        <taxon>Cyanobacteriota</taxon>
        <taxon>Cyanophyceae</taxon>
        <taxon>Oscillatoriophycideae</taxon>
        <taxon>Aerosakkonematales</taxon>
        <taxon>Aerosakkonemataceae</taxon>
        <taxon>Floridanema</taxon>
        <taxon>Floridanema fluviatile</taxon>
    </lineage>
</organism>
<comment type="pathway">
    <text evidence="1 10">Carbohydrate biosynthesis; gluconeogenesis.</text>
</comment>
<evidence type="ECO:0000256" key="9">
    <source>
        <dbReference type="ARBA" id="ARBA00047371"/>
    </source>
</evidence>
<comment type="cofactor">
    <cofactor evidence="10">
        <name>Mn(2+)</name>
        <dbReference type="ChEBI" id="CHEBI:29035"/>
    </cofactor>
    <text evidence="10">Binds 1 Mn(2+) ion per subunit.</text>
</comment>
<accession>A0ABV4YCI3</accession>
<dbReference type="EC" id="4.1.1.49" evidence="3 10"/>
<dbReference type="GO" id="GO:0004612">
    <property type="term" value="F:phosphoenolpyruvate carboxykinase (ATP) activity"/>
    <property type="evidence" value="ECO:0007669"/>
    <property type="project" value="UniProtKB-EC"/>
</dbReference>
<dbReference type="PANTHER" id="PTHR30031:SF0">
    <property type="entry name" value="PHOSPHOENOLPYRUVATE CARBOXYKINASE (ATP)"/>
    <property type="match status" value="1"/>
</dbReference>
<dbReference type="PIRSF" id="PIRSF006294">
    <property type="entry name" value="PEP_crbxkin"/>
    <property type="match status" value="1"/>
</dbReference>
<comment type="catalytic activity">
    <reaction evidence="9 10">
        <text>oxaloacetate + ATP = phosphoenolpyruvate + ADP + CO2</text>
        <dbReference type="Rhea" id="RHEA:18617"/>
        <dbReference type="ChEBI" id="CHEBI:16452"/>
        <dbReference type="ChEBI" id="CHEBI:16526"/>
        <dbReference type="ChEBI" id="CHEBI:30616"/>
        <dbReference type="ChEBI" id="CHEBI:58702"/>
        <dbReference type="ChEBI" id="CHEBI:456216"/>
        <dbReference type="EC" id="4.1.1.49"/>
    </reaction>
</comment>
<dbReference type="NCBIfam" id="TIGR00224">
    <property type="entry name" value="pckA"/>
    <property type="match status" value="1"/>
</dbReference>
<keyword evidence="10" id="KW-0963">Cytoplasm</keyword>
<dbReference type="NCBIfam" id="NF006821">
    <property type="entry name" value="PRK09344.1-3"/>
    <property type="match status" value="1"/>
</dbReference>
<proteinExistence type="inferred from homology"/>
<dbReference type="InterPro" id="IPR013035">
    <property type="entry name" value="PEP_carboxykinase_C"/>
</dbReference>
<comment type="similarity">
    <text evidence="2 10">Belongs to the phosphoenolpyruvate carboxykinase (ATP) family.</text>
</comment>
<keyword evidence="10" id="KW-0479">Metal-binding</keyword>
<dbReference type="InterPro" id="IPR015994">
    <property type="entry name" value="PEPCK_ATP_CS"/>
</dbReference>
<dbReference type="InterPro" id="IPR001272">
    <property type="entry name" value="PEP_carboxykinase_ATP"/>
</dbReference>
<comment type="caution">
    <text evidence="11">The sequence shown here is derived from an EMBL/GenBank/DDBJ whole genome shotgun (WGS) entry which is preliminary data.</text>
</comment>
<dbReference type="PANTHER" id="PTHR30031">
    <property type="entry name" value="PHOSPHOENOLPYRUVATE CARBOXYKINASE ATP"/>
    <property type="match status" value="1"/>
</dbReference>
<dbReference type="SUPFAM" id="SSF53795">
    <property type="entry name" value="PEP carboxykinase-like"/>
    <property type="match status" value="1"/>
</dbReference>
<dbReference type="Proteomes" id="UP001576776">
    <property type="component" value="Unassembled WGS sequence"/>
</dbReference>
<feature type="binding site" evidence="10">
    <location>
        <begin position="237"/>
        <end position="245"/>
    </location>
    <ligand>
        <name>ATP</name>
        <dbReference type="ChEBI" id="CHEBI:30616"/>
    </ligand>
</feature>
<dbReference type="NCBIfam" id="NF006822">
    <property type="entry name" value="PRK09344.1-4"/>
    <property type="match status" value="1"/>
</dbReference>
<feature type="binding site" evidence="10">
    <location>
        <position position="450"/>
    </location>
    <ligand>
        <name>ATP</name>
        <dbReference type="ChEBI" id="CHEBI:30616"/>
    </ligand>
</feature>
<feature type="binding site" evidence="10">
    <location>
        <position position="258"/>
    </location>
    <ligand>
        <name>Mn(2+)</name>
        <dbReference type="ChEBI" id="CHEBI:29035"/>
    </ligand>
</feature>
<sequence length="538" mass="59604">MSQTSFVGSSYGLDQHGILHTGILFWNLSTAALYEESARRREGLISHLGPLVVRTGQYTGRSPNDKFIVKEPESDRHIWWGKVNQPFDPLKFENLYARMLAYLQGRDLFIQDSYAGADPNYRICVRVITETAWHSLFARNLFIQPNQEELTNFIPDFTIINLPNFRAVPDLDGTRSDAFIIVNFARRLILIGGTSYAGEIKKSVFTILNYLLPHKQVLSMHCSANIGADGDTAIFFGLSGTGKTTLSADPNRTLIGDDEHGWSDRGIFNFEGGCYAKVIRLSPVAEPEIYKTTRTFGTVLENVAINPTNRRLDLDDDSLTENTRAAYPLSHIPNASRTGLGNHPKNVIFLTADAFGVMPPIAELSKEQAMYHFLSGYTAKVAGTERGMGSEPEATFSACFGAPFMALHPSVYAELLGKLISDHNVKVWLVNTGWTSGPYGVGHRMSIRHTRALLTAALTGALDDVAKEEDPIFGFSVPERCPGVPKDVLKPRLTWHDPAAYDLQAQKLAKMFIKNFQQFTDVVDAQVMQGAPRLAIAV</sequence>
<evidence type="ECO:0000256" key="10">
    <source>
        <dbReference type="HAMAP-Rule" id="MF_00453"/>
    </source>
</evidence>
<keyword evidence="5 10" id="KW-0547">Nucleotide-binding</keyword>
<feature type="binding site" evidence="10">
    <location>
        <position position="324"/>
    </location>
    <ligand>
        <name>substrate</name>
    </ligand>
</feature>
<dbReference type="InterPro" id="IPR008210">
    <property type="entry name" value="PEP_carboxykinase_N"/>
</dbReference>
<evidence type="ECO:0000256" key="8">
    <source>
        <dbReference type="ARBA" id="ARBA00023239"/>
    </source>
</evidence>
<feature type="binding site" evidence="10">
    <location>
        <position position="202"/>
    </location>
    <ligand>
        <name>ATP</name>
        <dbReference type="ChEBI" id="CHEBI:30616"/>
    </ligand>
</feature>
<keyword evidence="7 10" id="KW-0067">ATP-binding</keyword>
<keyword evidence="8 10" id="KW-0456">Lyase</keyword>
<dbReference type="HAMAP" id="MF_00453">
    <property type="entry name" value="PEPCK_ATP"/>
    <property type="match status" value="1"/>
</dbReference>
<evidence type="ECO:0000256" key="7">
    <source>
        <dbReference type="ARBA" id="ARBA00022840"/>
    </source>
</evidence>
<keyword evidence="6 10" id="KW-0210">Decarboxylase</keyword>
<dbReference type="CDD" id="cd00484">
    <property type="entry name" value="PEPCK_ATP"/>
    <property type="match status" value="1"/>
</dbReference>
<feature type="binding site" evidence="10">
    <location>
        <position position="202"/>
    </location>
    <ligand>
        <name>Mn(2+)</name>
        <dbReference type="ChEBI" id="CHEBI:29035"/>
    </ligand>
</feature>
<evidence type="ECO:0000256" key="2">
    <source>
        <dbReference type="ARBA" id="ARBA00006052"/>
    </source>
</evidence>
<dbReference type="PROSITE" id="PS00532">
    <property type="entry name" value="PEPCK_ATP"/>
    <property type="match status" value="1"/>
</dbReference>
<evidence type="ECO:0000256" key="5">
    <source>
        <dbReference type="ARBA" id="ARBA00022741"/>
    </source>
</evidence>
<dbReference type="RefSeq" id="WP_413258028.1">
    <property type="nucleotide sequence ID" value="NZ_JBHFNS010000058.1"/>
</dbReference>
<feature type="binding site" evidence="10">
    <location>
        <position position="202"/>
    </location>
    <ligand>
        <name>substrate</name>
    </ligand>
</feature>
<protein>
    <recommendedName>
        <fullName evidence="3 10">Phosphoenolpyruvate carboxykinase (ATP)</fullName>
        <shortName evidence="10">PCK</shortName>
        <shortName evidence="10">PEP carboxykinase</shortName>
        <shortName evidence="10">PEPCK</shortName>
        <ecNumber evidence="3 10">4.1.1.49</ecNumber>
    </recommendedName>
</protein>
<evidence type="ECO:0000256" key="3">
    <source>
        <dbReference type="ARBA" id="ARBA00012363"/>
    </source>
</evidence>
<feature type="binding site" evidence="10">
    <location>
        <position position="221"/>
    </location>
    <ligand>
        <name>Mn(2+)</name>
        <dbReference type="ChEBI" id="CHEBI:29035"/>
    </ligand>
</feature>
<evidence type="ECO:0000313" key="11">
    <source>
        <dbReference type="EMBL" id="MFB2936534.1"/>
    </source>
</evidence>
<dbReference type="Pfam" id="PF01293">
    <property type="entry name" value="PEPCK_ATP"/>
    <property type="match status" value="1"/>
</dbReference>
<dbReference type="Gene3D" id="3.40.449.10">
    <property type="entry name" value="Phosphoenolpyruvate Carboxykinase, domain 1"/>
    <property type="match status" value="1"/>
</dbReference>
<dbReference type="Gene3D" id="2.170.8.10">
    <property type="entry name" value="Phosphoenolpyruvate Carboxykinase, domain 2"/>
    <property type="match status" value="1"/>
</dbReference>
<feature type="binding site" evidence="10">
    <location>
        <position position="324"/>
    </location>
    <ligand>
        <name>ATP</name>
        <dbReference type="ChEBI" id="CHEBI:30616"/>
    </ligand>
</feature>
<comment type="caution">
    <text evidence="10">Lacks conserved residue(s) required for the propagation of feature annotation.</text>
</comment>
<evidence type="ECO:0000256" key="6">
    <source>
        <dbReference type="ARBA" id="ARBA00022793"/>
    </source>
</evidence>
<feature type="binding site" evidence="10">
    <location>
        <position position="221"/>
    </location>
    <ligand>
        <name>ATP</name>
        <dbReference type="ChEBI" id="CHEBI:30616"/>
    </ligand>
</feature>
<gene>
    <name evidence="10" type="primary">pckA</name>
    <name evidence="11" type="ORF">ACE1B6_14890</name>
</gene>
<evidence type="ECO:0000256" key="1">
    <source>
        <dbReference type="ARBA" id="ARBA00004742"/>
    </source>
</evidence>
<keyword evidence="4 10" id="KW-0312">Gluconeogenesis</keyword>
<keyword evidence="10" id="KW-0464">Manganese</keyword>
<reference evidence="11 12" key="1">
    <citation type="submission" date="2024-09" db="EMBL/GenBank/DDBJ databases">
        <title>Floridaenema gen nov. (Aerosakkonemataceae, Aerosakkonematales ord. nov., Cyanobacteria) from benthic tropical and subtropical fresh waters, with the description of four new species.</title>
        <authorList>
            <person name="Moretto J.A."/>
            <person name="Berthold D.E."/>
            <person name="Lefler F.W."/>
            <person name="Huang I.-S."/>
            <person name="Laughinghouse H. IV."/>
        </authorList>
    </citation>
    <scope>NUCLEOTIDE SEQUENCE [LARGE SCALE GENOMIC DNA]</scope>
    <source>
        <strain evidence="11 12">BLCC-F154</strain>
    </source>
</reference>
<feature type="binding site" evidence="10">
    <location>
        <position position="196"/>
    </location>
    <ligand>
        <name>substrate</name>
    </ligand>
</feature>
<name>A0ABV4YCI3_9CYAN</name>
<feature type="binding site" evidence="10">
    <location>
        <position position="286"/>
    </location>
    <ligand>
        <name>ATP</name>
        <dbReference type="ChEBI" id="CHEBI:30616"/>
    </ligand>
</feature>
<dbReference type="SUPFAM" id="SSF68923">
    <property type="entry name" value="PEP carboxykinase N-terminal domain"/>
    <property type="match status" value="1"/>
</dbReference>
<evidence type="ECO:0000256" key="4">
    <source>
        <dbReference type="ARBA" id="ARBA00022432"/>
    </source>
</evidence>
<evidence type="ECO:0000313" key="12">
    <source>
        <dbReference type="Proteomes" id="UP001576776"/>
    </source>
</evidence>
<dbReference type="EMBL" id="JBHFNS010000058">
    <property type="protein sequence ID" value="MFB2936534.1"/>
    <property type="molecule type" value="Genomic_DNA"/>
</dbReference>
<keyword evidence="12" id="KW-1185">Reference proteome</keyword>
<comment type="function">
    <text evidence="10">Involved in the gluconeogenesis. Catalyzes the conversion of oxaloacetate (OAA) to phosphoenolpyruvate (PEP) through direct phosphoryl transfer between the nucleoside triphosphate and OAA.</text>
</comment>
<comment type="subcellular location">
    <subcellularLocation>
        <location evidence="10">Cytoplasm</location>
    </subcellularLocation>
</comment>
<feature type="binding site" evidence="10">
    <location>
        <position position="61"/>
    </location>
    <ligand>
        <name>substrate</name>
    </ligand>
</feature>